<accession>A0ACA9PH38</accession>
<proteinExistence type="predicted"/>
<sequence length="122" mass="13803">YRHTDDNINNGDFTNTCCRFHITKYATNIDKPQKPTNIVTLTITSTTVTSPKPVYKNAREIPQKSWDAHKTTPQEHSARPPYKLPAMQNQFTKSNGSTKPTTTTILAITMTPMMTPATTRYQ</sequence>
<protein>
    <submittedName>
        <fullName evidence="1">15654_t:CDS:1</fullName>
    </submittedName>
</protein>
<dbReference type="EMBL" id="CAJVQC010020528">
    <property type="protein sequence ID" value="CAG8708540.1"/>
    <property type="molecule type" value="Genomic_DNA"/>
</dbReference>
<keyword evidence="2" id="KW-1185">Reference proteome</keyword>
<comment type="caution">
    <text evidence="1">The sequence shown here is derived from an EMBL/GenBank/DDBJ whole genome shotgun (WGS) entry which is preliminary data.</text>
</comment>
<dbReference type="Proteomes" id="UP000789920">
    <property type="component" value="Unassembled WGS sequence"/>
</dbReference>
<organism evidence="1 2">
    <name type="scientific">Racocetra persica</name>
    <dbReference type="NCBI Taxonomy" id="160502"/>
    <lineage>
        <taxon>Eukaryota</taxon>
        <taxon>Fungi</taxon>
        <taxon>Fungi incertae sedis</taxon>
        <taxon>Mucoromycota</taxon>
        <taxon>Glomeromycotina</taxon>
        <taxon>Glomeromycetes</taxon>
        <taxon>Diversisporales</taxon>
        <taxon>Gigasporaceae</taxon>
        <taxon>Racocetra</taxon>
    </lineage>
</organism>
<evidence type="ECO:0000313" key="2">
    <source>
        <dbReference type="Proteomes" id="UP000789920"/>
    </source>
</evidence>
<name>A0ACA9PH38_9GLOM</name>
<evidence type="ECO:0000313" key="1">
    <source>
        <dbReference type="EMBL" id="CAG8708540.1"/>
    </source>
</evidence>
<feature type="non-terminal residue" evidence="1">
    <location>
        <position position="1"/>
    </location>
</feature>
<gene>
    <name evidence="1" type="ORF">RPERSI_LOCUS10385</name>
</gene>
<reference evidence="1" key="1">
    <citation type="submission" date="2021-06" db="EMBL/GenBank/DDBJ databases">
        <authorList>
            <person name="Kallberg Y."/>
            <person name="Tangrot J."/>
            <person name="Rosling A."/>
        </authorList>
    </citation>
    <scope>NUCLEOTIDE SEQUENCE</scope>
    <source>
        <strain evidence="1">MA461A</strain>
    </source>
</reference>